<organism evidence="2">
    <name type="scientific">freshwater metagenome</name>
    <dbReference type="NCBI Taxonomy" id="449393"/>
    <lineage>
        <taxon>unclassified sequences</taxon>
        <taxon>metagenomes</taxon>
        <taxon>ecological metagenomes</taxon>
    </lineage>
</organism>
<dbReference type="Gene3D" id="3.40.50.1820">
    <property type="entry name" value="alpha/beta hydrolase"/>
    <property type="match status" value="1"/>
</dbReference>
<dbReference type="Pfam" id="PF00561">
    <property type="entry name" value="Abhydrolase_1"/>
    <property type="match status" value="1"/>
</dbReference>
<dbReference type="PRINTS" id="PR00111">
    <property type="entry name" value="ABHYDROLASE"/>
</dbReference>
<sequence>MELNTWRQVGEVLARTVPTAVLQRARDIGSTTPRAKVGWRIVNMDIDGRNFRYRVTDNDNAYGPDGPGTPPIWVINLHGYFAGGSMYARESELLAERLGWRVVNPSLPAFGGSDPLELVDISLEALTDHVEIVRRELGITKCVIMGHSMGGAIAIDFASRYPNDVIAVLYRDGIATPEWSVRRGLTARILSPILPDVAPIADLMAAVVMDTPDLLVGHMFTTFKAMLPDLRSNVKTVARSAPVASMLLDLNLTERARQVAEAGVPIYAAWGCFDRVVPNDAAEGFTRATGAPVQWVPGGHSWMLARPSGMVDLLTHVPSGQQFVERIISRWRVLEETPRLRRVV</sequence>
<accession>A0A6J6WPQ2</accession>
<reference evidence="2" key="1">
    <citation type="submission" date="2020-05" db="EMBL/GenBank/DDBJ databases">
        <authorList>
            <person name="Chiriac C."/>
            <person name="Salcher M."/>
            <person name="Ghai R."/>
            <person name="Kavagutti S V."/>
        </authorList>
    </citation>
    <scope>NUCLEOTIDE SEQUENCE</scope>
</reference>
<proteinExistence type="predicted"/>
<dbReference type="EMBL" id="CAFAAB010000093">
    <property type="protein sequence ID" value="CAB4786720.1"/>
    <property type="molecule type" value="Genomic_DNA"/>
</dbReference>
<dbReference type="PANTHER" id="PTHR43798">
    <property type="entry name" value="MONOACYLGLYCEROL LIPASE"/>
    <property type="match status" value="1"/>
</dbReference>
<feature type="domain" description="AB hydrolase-1" evidence="1">
    <location>
        <begin position="73"/>
        <end position="288"/>
    </location>
</feature>
<dbReference type="PANTHER" id="PTHR43798:SF33">
    <property type="entry name" value="HYDROLASE, PUTATIVE (AFU_ORTHOLOGUE AFUA_2G14860)-RELATED"/>
    <property type="match status" value="1"/>
</dbReference>
<evidence type="ECO:0000313" key="2">
    <source>
        <dbReference type="EMBL" id="CAB4786720.1"/>
    </source>
</evidence>
<dbReference type="AlphaFoldDB" id="A0A6J6WPQ2"/>
<gene>
    <name evidence="2" type="ORF">UFOPK2958_00872</name>
</gene>
<dbReference type="InterPro" id="IPR029058">
    <property type="entry name" value="AB_hydrolase_fold"/>
</dbReference>
<dbReference type="SUPFAM" id="SSF53474">
    <property type="entry name" value="alpha/beta-Hydrolases"/>
    <property type="match status" value="1"/>
</dbReference>
<dbReference type="GO" id="GO:0016020">
    <property type="term" value="C:membrane"/>
    <property type="evidence" value="ECO:0007669"/>
    <property type="project" value="TreeGrafter"/>
</dbReference>
<protein>
    <submittedName>
        <fullName evidence="2">Unannotated protein</fullName>
    </submittedName>
</protein>
<name>A0A6J6WPQ2_9ZZZZ</name>
<dbReference type="InterPro" id="IPR000073">
    <property type="entry name" value="AB_hydrolase_1"/>
</dbReference>
<evidence type="ECO:0000259" key="1">
    <source>
        <dbReference type="Pfam" id="PF00561"/>
    </source>
</evidence>
<dbReference type="InterPro" id="IPR050266">
    <property type="entry name" value="AB_hydrolase_sf"/>
</dbReference>